<feature type="chain" id="PRO_5039634273" evidence="3">
    <location>
        <begin position="22"/>
        <end position="383"/>
    </location>
</feature>
<keyword evidence="6" id="KW-1185">Reference proteome</keyword>
<organism evidence="5 6">
    <name type="scientific">Petrocella atlantisensis</name>
    <dbReference type="NCBI Taxonomy" id="2173034"/>
    <lineage>
        <taxon>Bacteria</taxon>
        <taxon>Bacillati</taxon>
        <taxon>Bacillota</taxon>
        <taxon>Clostridia</taxon>
        <taxon>Lachnospirales</taxon>
        <taxon>Vallitaleaceae</taxon>
        <taxon>Petrocella</taxon>
    </lineage>
</organism>
<feature type="domain" description="ABC transporter substrate-binding protein PnrA-like" evidence="4">
    <location>
        <begin position="56"/>
        <end position="335"/>
    </location>
</feature>
<evidence type="ECO:0000313" key="5">
    <source>
        <dbReference type="EMBL" id="VDN49102.1"/>
    </source>
</evidence>
<evidence type="ECO:0000313" key="6">
    <source>
        <dbReference type="Proteomes" id="UP000279029"/>
    </source>
</evidence>
<dbReference type="InterPro" id="IPR003760">
    <property type="entry name" value="PnrA-like"/>
</dbReference>
<feature type="region of interest" description="Disordered" evidence="2">
    <location>
        <begin position="24"/>
        <end position="50"/>
    </location>
</feature>
<dbReference type="PANTHER" id="PTHR43208:SF1">
    <property type="entry name" value="ABC TRANSPORTER SUBSTRATE-BINDING PROTEIN"/>
    <property type="match status" value="1"/>
</dbReference>
<dbReference type="RefSeq" id="WP_125138134.1">
    <property type="nucleotide sequence ID" value="NZ_LR130778.1"/>
</dbReference>
<accession>A0A3P7S3A6</accession>
<evidence type="ECO:0000259" key="4">
    <source>
        <dbReference type="Pfam" id="PF02608"/>
    </source>
</evidence>
<dbReference type="AlphaFoldDB" id="A0A3P7S3A6"/>
<evidence type="ECO:0000256" key="3">
    <source>
        <dbReference type="SAM" id="SignalP"/>
    </source>
</evidence>
<dbReference type="EMBL" id="LR130778">
    <property type="protein sequence ID" value="VDN49102.1"/>
    <property type="molecule type" value="Genomic_DNA"/>
</dbReference>
<keyword evidence="1 3" id="KW-0732">Signal</keyword>
<dbReference type="OrthoDB" id="9769871at2"/>
<gene>
    <name evidence="5" type="ORF">PATL70BA_3180</name>
</gene>
<feature type="compositionally biased region" description="Acidic residues" evidence="2">
    <location>
        <begin position="28"/>
        <end position="50"/>
    </location>
</feature>
<dbReference type="CDD" id="cd19963">
    <property type="entry name" value="PBP1_BMP-like"/>
    <property type="match status" value="1"/>
</dbReference>
<protein>
    <submittedName>
        <fullName evidence="5">Purine-binding protein BAB2_0673</fullName>
    </submittedName>
</protein>
<feature type="signal peptide" evidence="3">
    <location>
        <begin position="1"/>
        <end position="21"/>
    </location>
</feature>
<dbReference type="Gene3D" id="3.40.50.2300">
    <property type="match status" value="2"/>
</dbReference>
<name>A0A3P7S3A6_9FIRM</name>
<dbReference type="PANTHER" id="PTHR43208">
    <property type="entry name" value="ABC TRANSPORTER SUBSTRATE-BINDING PROTEIN"/>
    <property type="match status" value="1"/>
</dbReference>
<dbReference type="PROSITE" id="PS51257">
    <property type="entry name" value="PROKAR_LIPOPROTEIN"/>
    <property type="match status" value="1"/>
</dbReference>
<evidence type="ECO:0000256" key="1">
    <source>
        <dbReference type="ARBA" id="ARBA00022729"/>
    </source>
</evidence>
<sequence>MKKILALLMVFTLILSLAACGKTPTEETYGETEATTETETEATEGTDTEAEMTEDVTVGFIYVGPIGDGGWTYAHDQGRLYLEEQLGVKTIYKESVPETQDVEQEMRNMIDQGATVIFATSFGYMDFMEKVSAEFPEVAFLHCSGYKTTDNMANYFGRIYQARYLSGIVAGMKTETNKIGYVAAFPIPEVIRGINAFTLGAQSINPDVEVEVVWTSTWYDPAKEKEAAIAALDNGADVIAQHQDTAGPQQAAEERGLWSVGYNTDMSAMAPKAYMTAPVWNWGPYYVEQVQAVIDGTFASHAYWGGMEDGIVALAPLTENAPEGAQEAVDAATAQILDGSELVFDGPLTNQAGEVVVAEGAAMTDGEMLNMMWFVEGVIGNIE</sequence>
<evidence type="ECO:0000256" key="2">
    <source>
        <dbReference type="SAM" id="MobiDB-lite"/>
    </source>
</evidence>
<dbReference type="InterPro" id="IPR052910">
    <property type="entry name" value="ABC-Purine-Binding"/>
</dbReference>
<dbReference type="Pfam" id="PF02608">
    <property type="entry name" value="Bmp"/>
    <property type="match status" value="1"/>
</dbReference>
<reference evidence="5 6" key="1">
    <citation type="submission" date="2018-09" db="EMBL/GenBank/DDBJ databases">
        <authorList>
            <person name="Postec A."/>
        </authorList>
    </citation>
    <scope>NUCLEOTIDE SEQUENCE [LARGE SCALE GENOMIC DNA]</scope>
    <source>
        <strain evidence="5">70B-A</strain>
    </source>
</reference>
<dbReference type="Proteomes" id="UP000279029">
    <property type="component" value="Chromosome"/>
</dbReference>
<proteinExistence type="predicted"/>
<dbReference type="KEGG" id="cbar:PATL70BA_3180"/>
<dbReference type="GO" id="GO:0005886">
    <property type="term" value="C:plasma membrane"/>
    <property type="evidence" value="ECO:0007669"/>
    <property type="project" value="InterPro"/>
</dbReference>